<evidence type="ECO:0000313" key="3">
    <source>
        <dbReference type="Proteomes" id="UP000252893"/>
    </source>
</evidence>
<dbReference type="Proteomes" id="UP000252893">
    <property type="component" value="Unassembled WGS sequence"/>
</dbReference>
<protein>
    <submittedName>
        <fullName evidence="2">Uncharacterized protein</fullName>
    </submittedName>
</protein>
<name>A0A366DK35_9HYPH</name>
<accession>A0A366DK35</accession>
<dbReference type="EMBL" id="QNRH01000013">
    <property type="protein sequence ID" value="RBO90447.1"/>
    <property type="molecule type" value="Genomic_DNA"/>
</dbReference>
<evidence type="ECO:0000256" key="1">
    <source>
        <dbReference type="SAM" id="Coils"/>
    </source>
</evidence>
<proteinExistence type="predicted"/>
<evidence type="ECO:0000313" key="2">
    <source>
        <dbReference type="EMBL" id="RBO90447.1"/>
    </source>
</evidence>
<sequence>MTQHSVKEMKRQYDLAAQKKQEADKRFTQAERELTDALLRQSGYHNKIVITKAHPHGVLVNDATVVDGRITRYRGRAVNVDGTVGQRIRVIYMHDRVVKVQEVSI</sequence>
<organism evidence="2 3">
    <name type="scientific">Pseudochrobactrum asaccharolyticum</name>
    <dbReference type="NCBI Taxonomy" id="354351"/>
    <lineage>
        <taxon>Bacteria</taxon>
        <taxon>Pseudomonadati</taxon>
        <taxon>Pseudomonadota</taxon>
        <taxon>Alphaproteobacteria</taxon>
        <taxon>Hyphomicrobiales</taxon>
        <taxon>Brucellaceae</taxon>
        <taxon>Pseudochrobactrum</taxon>
    </lineage>
</organism>
<dbReference type="RefSeq" id="WP_113946204.1">
    <property type="nucleotide sequence ID" value="NZ_JBHEEG010000005.1"/>
</dbReference>
<comment type="caution">
    <text evidence="2">The sequence shown here is derived from an EMBL/GenBank/DDBJ whole genome shotgun (WGS) entry which is preliminary data.</text>
</comment>
<feature type="coiled-coil region" evidence="1">
    <location>
        <begin position="6"/>
        <end position="40"/>
    </location>
</feature>
<gene>
    <name evidence="2" type="ORF">DFR47_1138</name>
</gene>
<keyword evidence="3" id="KW-1185">Reference proteome</keyword>
<reference evidence="2 3" key="1">
    <citation type="submission" date="2018-06" db="EMBL/GenBank/DDBJ databases">
        <title>Genomic Encyclopedia of Type Strains, Phase IV (KMG-IV): sequencing the most valuable type-strain genomes for metagenomic binning, comparative biology and taxonomic classification.</title>
        <authorList>
            <person name="Goeker M."/>
        </authorList>
    </citation>
    <scope>NUCLEOTIDE SEQUENCE [LARGE SCALE GENOMIC DNA]</scope>
    <source>
        <strain evidence="2 3">DSM 25619</strain>
    </source>
</reference>
<keyword evidence="1" id="KW-0175">Coiled coil</keyword>
<dbReference type="AlphaFoldDB" id="A0A366DK35"/>